<dbReference type="AlphaFoldDB" id="D6D7W6"/>
<reference evidence="1 2" key="2">
    <citation type="submission" date="2010-03" db="EMBL/GenBank/DDBJ databases">
        <authorList>
            <person name="Pajon A."/>
        </authorList>
    </citation>
    <scope>NUCLEOTIDE SEQUENCE [LARGE SCALE GENOMIC DNA]</scope>
    <source>
        <strain evidence="1 2">XB1A</strain>
    </source>
</reference>
<gene>
    <name evidence="1" type="ORF">BXY_09460</name>
</gene>
<dbReference type="EMBL" id="FP929033">
    <property type="protein sequence ID" value="CBK66111.1"/>
    <property type="molecule type" value="Genomic_DNA"/>
</dbReference>
<dbReference type="Gene3D" id="2.60.40.1120">
    <property type="entry name" value="Carboxypeptidase-like, regulatory domain"/>
    <property type="match status" value="1"/>
</dbReference>
<name>D6D7W6_9BACE</name>
<dbReference type="Pfam" id="PF13715">
    <property type="entry name" value="CarbopepD_reg_2"/>
    <property type="match status" value="1"/>
</dbReference>
<protein>
    <submittedName>
        <fullName evidence="1">Uncharacterized protein</fullName>
    </submittedName>
</protein>
<organism evidence="1 2">
    <name type="scientific">Bacteroides xylanisolvens XB1A</name>
    <dbReference type="NCBI Taxonomy" id="657309"/>
    <lineage>
        <taxon>Bacteria</taxon>
        <taxon>Pseudomonadati</taxon>
        <taxon>Bacteroidota</taxon>
        <taxon>Bacteroidia</taxon>
        <taxon>Bacteroidales</taxon>
        <taxon>Bacteroidaceae</taxon>
        <taxon>Bacteroides</taxon>
    </lineage>
</organism>
<proteinExistence type="predicted"/>
<dbReference type="Proteomes" id="UP000008795">
    <property type="component" value="Chromosome"/>
</dbReference>
<dbReference type="PATRIC" id="fig|657309.4.peg.4520"/>
<dbReference type="SUPFAM" id="SSF49464">
    <property type="entry name" value="Carboxypeptidase regulatory domain-like"/>
    <property type="match status" value="1"/>
</dbReference>
<reference evidence="1 2" key="1">
    <citation type="submission" date="2010-03" db="EMBL/GenBank/DDBJ databases">
        <title>The genome sequence of Bacteriodes xylanisolvens XB1A.</title>
        <authorList>
            <consortium name="metaHIT consortium -- http://www.metahit.eu/"/>
            <person name="Pajon A."/>
            <person name="Turner K."/>
            <person name="Parkhill J."/>
            <person name="Bernalier A."/>
        </authorList>
    </citation>
    <scope>NUCLEOTIDE SEQUENCE [LARGE SCALE GENOMIC DNA]</scope>
    <source>
        <strain evidence="1 2">XB1A</strain>
    </source>
</reference>
<evidence type="ECO:0000313" key="2">
    <source>
        <dbReference type="Proteomes" id="UP000008795"/>
    </source>
</evidence>
<dbReference type="HOGENOM" id="CLU_1831154_0_0_10"/>
<accession>D6D7W6</accession>
<evidence type="ECO:0000313" key="1">
    <source>
        <dbReference type="EMBL" id="CBK66111.1"/>
    </source>
</evidence>
<dbReference type="eggNOG" id="COG4771">
    <property type="taxonomic scope" value="Bacteria"/>
</dbReference>
<dbReference type="KEGG" id="bxy:BXY_09460"/>
<dbReference type="InterPro" id="IPR008969">
    <property type="entry name" value="CarboxyPept-like_regulatory"/>
</dbReference>
<sequence length="148" mass="16565">MYNNKKNYIMKQIILFIVFIFTIMMCSFAQEAPSSPIIKARDNKSTEFFKNKKLQSPISPMVLFSQKITGVVYTEGGKEVLIGASVIEVGSTNGTITDIDGEYSIGISKADKKILQASYLGYETKQERIGGRRVVNFFLKESSQALDK</sequence>